<accession>M3AIT7</accession>
<dbReference type="KEGG" id="pfj:MYCFIDRAFT_180253"/>
<sequence length="366" mass="41594">MLQPIVSRAPSAQHRAHRVFQNLRPGDMEVEKTGRVLWKTWRARALQIRNTDKDKGAEHDATQNTLMHHFAMESEADVLNLLTLPGEPLHGTRKFTYRRIPRLANTINQQSHDNEDNFMCLPTRVYYPVCTDMIVGHELLQPGLEAFAEFDCETFPPHTFSPDTRRTESQLTARRLCRRPKLQPCQGSATMSTVGASSAVGIPTLCGKLSGSWDSYAVTPEEFTSRPVFSPRSSHGLAAFTVIAARAYPFFEEKRNIQVTGVRQNSWWWMSVAISIYTRKTGATCLVFRGGPPTSPQHPEFEPLQYLVRVKDGSLPSIIPDPVDHTRRFAQFNVRKGQLLRYSAYTQPDWLEEMPQVTSRSGEHDR</sequence>
<keyword evidence="2" id="KW-1185">Reference proteome</keyword>
<dbReference type="RefSeq" id="XP_007932322.1">
    <property type="nucleotide sequence ID" value="XM_007934131.1"/>
</dbReference>
<organism evidence="1 2">
    <name type="scientific">Pseudocercospora fijiensis (strain CIRAD86)</name>
    <name type="common">Black leaf streak disease fungus</name>
    <name type="synonym">Mycosphaerella fijiensis</name>
    <dbReference type="NCBI Taxonomy" id="383855"/>
    <lineage>
        <taxon>Eukaryota</taxon>
        <taxon>Fungi</taxon>
        <taxon>Dikarya</taxon>
        <taxon>Ascomycota</taxon>
        <taxon>Pezizomycotina</taxon>
        <taxon>Dothideomycetes</taxon>
        <taxon>Dothideomycetidae</taxon>
        <taxon>Mycosphaerellales</taxon>
        <taxon>Mycosphaerellaceae</taxon>
        <taxon>Pseudocercospora</taxon>
    </lineage>
</organism>
<dbReference type="Proteomes" id="UP000016932">
    <property type="component" value="Unassembled WGS sequence"/>
</dbReference>
<dbReference type="EMBL" id="KB446569">
    <property type="protein sequence ID" value="EME77108.1"/>
    <property type="molecule type" value="Genomic_DNA"/>
</dbReference>
<dbReference type="GeneID" id="19334346"/>
<reference evidence="1 2" key="1">
    <citation type="journal article" date="2012" name="PLoS Pathog.">
        <title>Diverse lifestyles and strategies of plant pathogenesis encoded in the genomes of eighteen Dothideomycetes fungi.</title>
        <authorList>
            <person name="Ohm R.A."/>
            <person name="Feau N."/>
            <person name="Henrissat B."/>
            <person name="Schoch C.L."/>
            <person name="Horwitz B.A."/>
            <person name="Barry K.W."/>
            <person name="Condon B.J."/>
            <person name="Copeland A.C."/>
            <person name="Dhillon B."/>
            <person name="Glaser F."/>
            <person name="Hesse C.N."/>
            <person name="Kosti I."/>
            <person name="LaButti K."/>
            <person name="Lindquist E.A."/>
            <person name="Lucas S."/>
            <person name="Salamov A.A."/>
            <person name="Bradshaw R.E."/>
            <person name="Ciuffetti L."/>
            <person name="Hamelin R.C."/>
            <person name="Kema G.H.J."/>
            <person name="Lawrence C."/>
            <person name="Scott J.A."/>
            <person name="Spatafora J.W."/>
            <person name="Turgeon B.G."/>
            <person name="de Wit P.J.G.M."/>
            <person name="Zhong S."/>
            <person name="Goodwin S.B."/>
            <person name="Grigoriev I.V."/>
        </authorList>
    </citation>
    <scope>NUCLEOTIDE SEQUENCE [LARGE SCALE GENOMIC DNA]</scope>
    <source>
        <strain evidence="1 2">CIRAD86</strain>
    </source>
</reference>
<proteinExistence type="predicted"/>
<dbReference type="VEuPathDB" id="FungiDB:MYCFIDRAFT_180253"/>
<name>M3AIT7_PSEFD</name>
<dbReference type="HOGENOM" id="CLU_756770_0_0_1"/>
<protein>
    <submittedName>
        <fullName evidence="1">Uncharacterized protein</fullName>
    </submittedName>
</protein>
<evidence type="ECO:0000313" key="1">
    <source>
        <dbReference type="EMBL" id="EME77108.1"/>
    </source>
</evidence>
<dbReference type="AlphaFoldDB" id="M3AIT7"/>
<gene>
    <name evidence="1" type="ORF">MYCFIDRAFT_180253</name>
</gene>
<evidence type="ECO:0000313" key="2">
    <source>
        <dbReference type="Proteomes" id="UP000016932"/>
    </source>
</evidence>